<sequence length="316" mass="35596">MASHSRLRAFQRQAYIAPPFSNAVPRQPPTKKKLREFFTMDTIPLKTFENVLAGSGGEFRHKSAKEYHDLASQVCQAVQRGCFLWKQKDPNNRFEAPDLHDLGCIMRRVQECTNARVMSTGLWASASYLSYRPSTLSLARDLMRAGTFGRIRAFSGVEASFRQILRTNRDADAIFIVGELCFGQKKYAECIDRQRKALALTDGHFEWKKESKLCMAKALCEFGRYDDAIPILLGLSEQGVAQADMELGKIYRNQDPERAYECFFAAACAGLFEAFRPLSDMAFDLGEQTGFTKQEASLWATQWAYLADQQIAAGGS</sequence>
<comment type="caution">
    <text evidence="1">The sequence shown here is derived from an EMBL/GenBank/DDBJ whole genome shotgun (WGS) entry which is preliminary data.</text>
</comment>
<proteinExistence type="predicted"/>
<protein>
    <submittedName>
        <fullName evidence="1">Uncharacterized protein</fullName>
    </submittedName>
</protein>
<dbReference type="Gene3D" id="1.25.40.10">
    <property type="entry name" value="Tetratricopeptide repeat domain"/>
    <property type="match status" value="1"/>
</dbReference>
<gene>
    <name evidence="1" type="ORF">CDD82_1310</name>
</gene>
<dbReference type="EMBL" id="NJEU01000139">
    <property type="protein sequence ID" value="PHH81094.1"/>
    <property type="molecule type" value="Genomic_DNA"/>
</dbReference>
<keyword evidence="2" id="KW-1185">Reference proteome</keyword>
<evidence type="ECO:0000313" key="2">
    <source>
        <dbReference type="Proteomes" id="UP000224854"/>
    </source>
</evidence>
<reference evidence="1 2" key="1">
    <citation type="submission" date="2017-06" db="EMBL/GenBank/DDBJ databases">
        <title>Ant-infecting Ophiocordyceps genomes reveal a high diversity of potential behavioral manipulation genes and a possible major role for enterotoxins.</title>
        <authorList>
            <person name="De Bekker C."/>
            <person name="Evans H.C."/>
            <person name="Brachmann A."/>
            <person name="Hughes D.P."/>
        </authorList>
    </citation>
    <scope>NUCLEOTIDE SEQUENCE [LARGE SCALE GENOMIC DNA]</scope>
    <source>
        <strain evidence="1 2">1348a</strain>
    </source>
</reference>
<dbReference type="SUPFAM" id="SSF81901">
    <property type="entry name" value="HCP-like"/>
    <property type="match status" value="1"/>
</dbReference>
<organism evidence="1 2">
    <name type="scientific">Ophiocordyceps australis</name>
    <dbReference type="NCBI Taxonomy" id="1399860"/>
    <lineage>
        <taxon>Eukaryota</taxon>
        <taxon>Fungi</taxon>
        <taxon>Dikarya</taxon>
        <taxon>Ascomycota</taxon>
        <taxon>Pezizomycotina</taxon>
        <taxon>Sordariomycetes</taxon>
        <taxon>Hypocreomycetidae</taxon>
        <taxon>Hypocreales</taxon>
        <taxon>Ophiocordycipitaceae</taxon>
        <taxon>Ophiocordyceps</taxon>
    </lineage>
</organism>
<name>A0A2C5ZNV2_9HYPO</name>
<dbReference type="InterPro" id="IPR011990">
    <property type="entry name" value="TPR-like_helical_dom_sf"/>
</dbReference>
<dbReference type="Proteomes" id="UP000224854">
    <property type="component" value="Unassembled WGS sequence"/>
</dbReference>
<dbReference type="AlphaFoldDB" id="A0A2C5ZNV2"/>
<dbReference type="OrthoDB" id="5379420at2759"/>
<accession>A0A2C5ZNV2</accession>
<evidence type="ECO:0000313" key="1">
    <source>
        <dbReference type="EMBL" id="PHH81094.1"/>
    </source>
</evidence>